<organism evidence="5 6">
    <name type="scientific">Rhodococcus navarretei</name>
    <dbReference type="NCBI Taxonomy" id="3128981"/>
    <lineage>
        <taxon>Bacteria</taxon>
        <taxon>Bacillati</taxon>
        <taxon>Actinomycetota</taxon>
        <taxon>Actinomycetes</taxon>
        <taxon>Mycobacteriales</taxon>
        <taxon>Nocardiaceae</taxon>
        <taxon>Rhodococcus</taxon>
    </lineage>
</organism>
<comment type="caution">
    <text evidence="5">The sequence shown here is derived from an EMBL/GenBank/DDBJ whole genome shotgun (WGS) entry which is preliminary data.</text>
</comment>
<accession>A0ABU9D0M6</accession>
<name>A0ABU9D0M6_9NOCA</name>
<dbReference type="Proteomes" id="UP001456513">
    <property type="component" value="Unassembled WGS sequence"/>
</dbReference>
<keyword evidence="6" id="KW-1185">Reference proteome</keyword>
<evidence type="ECO:0000259" key="4">
    <source>
        <dbReference type="Pfam" id="PF00561"/>
    </source>
</evidence>
<dbReference type="PANTHER" id="PTHR43248">
    <property type="entry name" value="2-SUCCINYL-6-HYDROXY-2,4-CYCLOHEXADIENE-1-CARBOXYLATE SYNTHASE"/>
    <property type="match status" value="1"/>
</dbReference>
<dbReference type="RefSeq" id="WP_341441947.1">
    <property type="nucleotide sequence ID" value="NZ_JBBPCN010000001.1"/>
</dbReference>
<dbReference type="InterPro" id="IPR029058">
    <property type="entry name" value="AB_hydrolase_fold"/>
</dbReference>
<feature type="domain" description="AB hydrolase-1" evidence="4">
    <location>
        <begin position="112"/>
        <end position="484"/>
    </location>
</feature>
<evidence type="ECO:0000256" key="2">
    <source>
        <dbReference type="ARBA" id="ARBA00022729"/>
    </source>
</evidence>
<protein>
    <submittedName>
        <fullName evidence="5">Alpha/beta hydrolase</fullName>
    </submittedName>
</protein>
<reference evidence="5 6" key="1">
    <citation type="submission" date="2024-03" db="EMBL/GenBank/DDBJ databases">
        <title>Rhodococcus navarretei sp. nov. and Pseudarthrobacter quantumdoti sp. nov., two new species with the ability to biosynthesize Quantum Dots isolated from soil samples at Union Glacier, Antarctica.</title>
        <authorList>
            <person name="Vargas M."/>
        </authorList>
    </citation>
    <scope>NUCLEOTIDE SEQUENCE [LARGE SCALE GENOMIC DNA]</scope>
    <source>
        <strain evidence="5 6">EXRC-4A-4</strain>
    </source>
</reference>
<dbReference type="PANTHER" id="PTHR43248:SF29">
    <property type="entry name" value="TRIPEPTIDYL AMINOPEPTIDASE"/>
    <property type="match status" value="1"/>
</dbReference>
<dbReference type="GO" id="GO:0016787">
    <property type="term" value="F:hydrolase activity"/>
    <property type="evidence" value="ECO:0007669"/>
    <property type="project" value="UniProtKB-KW"/>
</dbReference>
<keyword evidence="3 5" id="KW-0378">Hydrolase</keyword>
<dbReference type="InterPro" id="IPR000073">
    <property type="entry name" value="AB_hydrolase_1"/>
</dbReference>
<gene>
    <name evidence="5" type="ORF">AABD04_17485</name>
</gene>
<evidence type="ECO:0000256" key="1">
    <source>
        <dbReference type="ARBA" id="ARBA00010088"/>
    </source>
</evidence>
<dbReference type="InterPro" id="IPR051601">
    <property type="entry name" value="Serine_prot/Carboxylest_S33"/>
</dbReference>
<evidence type="ECO:0000256" key="3">
    <source>
        <dbReference type="ARBA" id="ARBA00022801"/>
    </source>
</evidence>
<evidence type="ECO:0000313" key="6">
    <source>
        <dbReference type="Proteomes" id="UP001456513"/>
    </source>
</evidence>
<dbReference type="SUPFAM" id="SSF53474">
    <property type="entry name" value="alpha/beta-Hydrolases"/>
    <property type="match status" value="1"/>
</dbReference>
<dbReference type="Gene3D" id="3.40.50.1820">
    <property type="entry name" value="alpha/beta hydrolase"/>
    <property type="match status" value="1"/>
</dbReference>
<sequence length="521" mass="55637">MLHSRSHQNRKYHGRRTAVLETAAVTMAGLWALTSCSAPSSVEPQPSPAPTRYEQQTLDFSACDPAATGIADDRVECTTLEVPLDYAAVDGPTIELGISRIRATGNDRVGSVVVNPGGPGAPSLGFVTAVADSWGNGPAREHFDIVSMDPRGVGTSQPAIDCYTDQERDDDAIVSGVPAGALAWSAESTRSVLDQCARRSGGMNVLGQMGTRNVARDLDVLRAALDDEQLTFLGASYGTRLGTIYAQQFPHRVRAMVLDGAVDPRKNVLERQIQTFSGVQRSFDELARYCIERGNCPLGSDPARATDAAQDLLRPLVDNPVRTADGRRLTYYSAIEAITLGLYSNQAWDSVIGGLTELRAGRGEVLLALRDLSAQRGPDGTYTNSSEATLAINCLDEMRPTPEHTTSTVAEINSAAPYMDPGFDVDTHYGCEGWPDEHVLDYPYGENITGLPQTLVVSVTGDGLTPHEGGVALADNLGGRLLTVDGEQHGATTAANPCVNAIVERYLVDLTTPDGHLRCAL</sequence>
<dbReference type="EMBL" id="JBBPCN010000001">
    <property type="protein sequence ID" value="MEK8072641.1"/>
    <property type="molecule type" value="Genomic_DNA"/>
</dbReference>
<evidence type="ECO:0000313" key="5">
    <source>
        <dbReference type="EMBL" id="MEK8072641.1"/>
    </source>
</evidence>
<proteinExistence type="inferred from homology"/>
<comment type="similarity">
    <text evidence="1">Belongs to the peptidase S33 family.</text>
</comment>
<keyword evidence="2" id="KW-0732">Signal</keyword>
<dbReference type="Pfam" id="PF00561">
    <property type="entry name" value="Abhydrolase_1"/>
    <property type="match status" value="1"/>
</dbReference>